<keyword evidence="5" id="KW-1185">Reference proteome</keyword>
<dbReference type="Gene3D" id="3.90.25.10">
    <property type="entry name" value="UDP-galactose 4-epimerase, domain 1"/>
    <property type="match status" value="1"/>
</dbReference>
<dbReference type="Gene3D" id="3.40.50.720">
    <property type="entry name" value="NAD(P)-binding Rossmann-like Domain"/>
    <property type="match status" value="1"/>
</dbReference>
<proteinExistence type="inferred from homology"/>
<protein>
    <recommendedName>
        <fullName evidence="3">NmrA-like domain-containing protein</fullName>
    </recommendedName>
</protein>
<gene>
    <name evidence="4" type="ORF">IWZ03DRAFT_377771</name>
</gene>
<feature type="domain" description="NmrA-like" evidence="3">
    <location>
        <begin position="3"/>
        <end position="273"/>
    </location>
</feature>
<dbReference type="InterPro" id="IPR051164">
    <property type="entry name" value="NmrA-like_oxidored"/>
</dbReference>
<accession>A0ABR1KM19</accession>
<dbReference type="CDD" id="cd05251">
    <property type="entry name" value="NmrA_like_SDR_a"/>
    <property type="match status" value="1"/>
</dbReference>
<dbReference type="PANTHER" id="PTHR42748">
    <property type="entry name" value="NITROGEN METABOLITE REPRESSION PROTEIN NMRA FAMILY MEMBER"/>
    <property type="match status" value="1"/>
</dbReference>
<organism evidence="4 5">
    <name type="scientific">Phyllosticta citriasiana</name>
    <dbReference type="NCBI Taxonomy" id="595635"/>
    <lineage>
        <taxon>Eukaryota</taxon>
        <taxon>Fungi</taxon>
        <taxon>Dikarya</taxon>
        <taxon>Ascomycota</taxon>
        <taxon>Pezizomycotina</taxon>
        <taxon>Dothideomycetes</taxon>
        <taxon>Dothideomycetes incertae sedis</taxon>
        <taxon>Botryosphaeriales</taxon>
        <taxon>Phyllostictaceae</taxon>
        <taxon>Phyllosticta</taxon>
    </lineage>
</organism>
<reference evidence="4 5" key="1">
    <citation type="submission" date="2024-04" db="EMBL/GenBank/DDBJ databases">
        <title>Phyllosticta paracitricarpa is synonymous to the EU quarantine fungus P. citricarpa based on phylogenomic analyses.</title>
        <authorList>
            <consortium name="Lawrence Berkeley National Laboratory"/>
            <person name="Van Ingen-Buijs V.A."/>
            <person name="Van Westerhoven A.C."/>
            <person name="Haridas S."/>
            <person name="Skiadas P."/>
            <person name="Martin F."/>
            <person name="Groenewald J.Z."/>
            <person name="Crous P.W."/>
            <person name="Seidl M.F."/>
        </authorList>
    </citation>
    <scope>NUCLEOTIDE SEQUENCE [LARGE SCALE GENOMIC DNA]</scope>
    <source>
        <strain evidence="4 5">CBS 123371</strain>
    </source>
</reference>
<dbReference type="Pfam" id="PF05368">
    <property type="entry name" value="NmrA"/>
    <property type="match status" value="1"/>
</dbReference>
<evidence type="ECO:0000313" key="5">
    <source>
        <dbReference type="Proteomes" id="UP001363622"/>
    </source>
</evidence>
<dbReference type="InterPro" id="IPR036291">
    <property type="entry name" value="NAD(P)-bd_dom_sf"/>
</dbReference>
<comment type="caution">
    <text evidence="4">The sequence shown here is derived from an EMBL/GenBank/DDBJ whole genome shotgun (WGS) entry which is preliminary data.</text>
</comment>
<comment type="similarity">
    <text evidence="1">Belongs to the NmrA-type oxidoreductase family.</text>
</comment>
<keyword evidence="2" id="KW-0521">NADP</keyword>
<evidence type="ECO:0000259" key="3">
    <source>
        <dbReference type="Pfam" id="PF05368"/>
    </source>
</evidence>
<dbReference type="PANTHER" id="PTHR42748:SF25">
    <property type="entry name" value="NMRA FAMILY PROTEIN"/>
    <property type="match status" value="1"/>
</dbReference>
<sequence length="309" mass="33713">MPKALLITGATGKQGGAVIDALLAQGSKDTILAVTRDTESTSAKRLAHKSPLIKLVQGDLDDAAGVFAAAKQMAGKEVIWGVFSVQLAMGKGASSEREQRQGIALVDEALKHGVQHFVYSSVDRGGDEKSWSTPTNVPHFITKHNIELHLKKSAAGTNMGWTILRPVAFMDNLVPGYPTKVFLAALRDTMKDKPLQWIATADIGWFAAQAFAKPQEYNHKAIGLAGDDLTFDQLSKTFEKTTGQPAGTSFSFLGSTLMYMMPEMGTMITWFATDGYGVDIKALRRQHPELLDMEAWITKKSAWETKESH</sequence>
<name>A0ABR1KM19_9PEZI</name>
<evidence type="ECO:0000256" key="1">
    <source>
        <dbReference type="ARBA" id="ARBA00006328"/>
    </source>
</evidence>
<dbReference type="EMBL" id="JBBPHU010000006">
    <property type="protein sequence ID" value="KAK7516317.1"/>
    <property type="molecule type" value="Genomic_DNA"/>
</dbReference>
<dbReference type="Proteomes" id="UP001363622">
    <property type="component" value="Unassembled WGS sequence"/>
</dbReference>
<evidence type="ECO:0000256" key="2">
    <source>
        <dbReference type="ARBA" id="ARBA00022857"/>
    </source>
</evidence>
<dbReference type="InterPro" id="IPR008030">
    <property type="entry name" value="NmrA-like"/>
</dbReference>
<dbReference type="SUPFAM" id="SSF51735">
    <property type="entry name" value="NAD(P)-binding Rossmann-fold domains"/>
    <property type="match status" value="1"/>
</dbReference>
<evidence type="ECO:0000313" key="4">
    <source>
        <dbReference type="EMBL" id="KAK7516317.1"/>
    </source>
</evidence>